<dbReference type="PANTHER" id="PTHR19959">
    <property type="entry name" value="KINESIN LIGHT CHAIN"/>
    <property type="match status" value="1"/>
</dbReference>
<keyword evidence="3" id="KW-1185">Reference proteome</keyword>
<dbReference type="AlphaFoldDB" id="A0AAD6YIM4"/>
<organism evidence="2 3">
    <name type="scientific">Mycena pura</name>
    <dbReference type="NCBI Taxonomy" id="153505"/>
    <lineage>
        <taxon>Eukaryota</taxon>
        <taxon>Fungi</taxon>
        <taxon>Dikarya</taxon>
        <taxon>Basidiomycota</taxon>
        <taxon>Agaricomycotina</taxon>
        <taxon>Agaricomycetes</taxon>
        <taxon>Agaricomycetidae</taxon>
        <taxon>Agaricales</taxon>
        <taxon>Marasmiineae</taxon>
        <taxon>Mycenaceae</taxon>
        <taxon>Mycena</taxon>
    </lineage>
</organism>
<feature type="region of interest" description="Disordered" evidence="1">
    <location>
        <begin position="1"/>
        <end position="29"/>
    </location>
</feature>
<evidence type="ECO:0008006" key="4">
    <source>
        <dbReference type="Google" id="ProtNLM"/>
    </source>
</evidence>
<dbReference type="InterPro" id="IPR011990">
    <property type="entry name" value="TPR-like_helical_dom_sf"/>
</dbReference>
<gene>
    <name evidence="2" type="ORF">GGX14DRAFT_393565</name>
</gene>
<accession>A0AAD6YIM4</accession>
<proteinExistence type="predicted"/>
<name>A0AAD6YIM4_9AGAR</name>
<reference evidence="2" key="1">
    <citation type="submission" date="2023-03" db="EMBL/GenBank/DDBJ databases">
        <title>Massive genome expansion in bonnet fungi (Mycena s.s.) driven by repeated elements and novel gene families across ecological guilds.</title>
        <authorList>
            <consortium name="Lawrence Berkeley National Laboratory"/>
            <person name="Harder C.B."/>
            <person name="Miyauchi S."/>
            <person name="Viragh M."/>
            <person name="Kuo A."/>
            <person name="Thoen E."/>
            <person name="Andreopoulos B."/>
            <person name="Lu D."/>
            <person name="Skrede I."/>
            <person name="Drula E."/>
            <person name="Henrissat B."/>
            <person name="Morin E."/>
            <person name="Kohler A."/>
            <person name="Barry K."/>
            <person name="LaButti K."/>
            <person name="Morin E."/>
            <person name="Salamov A."/>
            <person name="Lipzen A."/>
            <person name="Mereny Z."/>
            <person name="Hegedus B."/>
            <person name="Baldrian P."/>
            <person name="Stursova M."/>
            <person name="Weitz H."/>
            <person name="Taylor A."/>
            <person name="Grigoriev I.V."/>
            <person name="Nagy L.G."/>
            <person name="Martin F."/>
            <person name="Kauserud H."/>
        </authorList>
    </citation>
    <scope>NUCLEOTIDE SEQUENCE</scope>
    <source>
        <strain evidence="2">9144</strain>
    </source>
</reference>
<evidence type="ECO:0000313" key="2">
    <source>
        <dbReference type="EMBL" id="KAJ7212674.1"/>
    </source>
</evidence>
<comment type="caution">
    <text evidence="2">The sequence shown here is derived from an EMBL/GenBank/DDBJ whole genome shotgun (WGS) entry which is preliminary data.</text>
</comment>
<sequence length="564" mass="63014">MADDFEHGTSAAASTVDDEDGWISAESPDILDWENPDLIPKMQKRHLKDLEAALQADREAVDLTPPEHPDRAGRLQKRYRRLGELKDLEAALHTNQEAVDLTPPEHPNRGNGLTSLAMSFMDHYHRLGDLKDLEAALHLNQTAVDLTALEHPDRAGRLQNLGVSFRHRYQRLKDLKDLEAALCTNQEVVDLTTPDHPDWAGRLQNLATSFGDRYQRFGDLEDLEAALCTNQEAELEAALQADKEAVNLVALTPPEYPDRASQLQNLAASFTHRFQRLGDLKDLEGALQADKEAVSLTPPDHPDRAGRLQSLAASFAHQYQKFSNPKDLEEIHSCYNESFRQPTSRPEHAWWHALHWANFAAEFQPSDCIPAYRAAFNLLSEILWIGNAIPVRQNAIQRLDILETSSEAIKICIDQSDFHAAVEILEQGLAITFQQMLQLKTDTGQLPPPLAKRLLDLSSELYNGSSGNNAISIVEDRKNVLSEIRQQPGLEHFLLPKAYSILCNASKGGPVVILTSHKAHCNAIVSLNPTTDPIHVALVNVTLELIISQQDMLKNLLKDCNIRN</sequence>
<dbReference type="EMBL" id="JARJCW010000023">
    <property type="protein sequence ID" value="KAJ7212674.1"/>
    <property type="molecule type" value="Genomic_DNA"/>
</dbReference>
<dbReference type="Proteomes" id="UP001219525">
    <property type="component" value="Unassembled WGS sequence"/>
</dbReference>
<evidence type="ECO:0000256" key="1">
    <source>
        <dbReference type="SAM" id="MobiDB-lite"/>
    </source>
</evidence>
<dbReference type="PANTHER" id="PTHR19959:SF119">
    <property type="entry name" value="FUNGAL LIPASE-LIKE DOMAIN-CONTAINING PROTEIN"/>
    <property type="match status" value="1"/>
</dbReference>
<protein>
    <recommendedName>
        <fullName evidence="4">TPR-like protein</fullName>
    </recommendedName>
</protein>
<dbReference type="Gene3D" id="1.25.40.10">
    <property type="entry name" value="Tetratricopeptide repeat domain"/>
    <property type="match status" value="1"/>
</dbReference>
<evidence type="ECO:0000313" key="3">
    <source>
        <dbReference type="Proteomes" id="UP001219525"/>
    </source>
</evidence>